<sequence>KEVKEPRKPRKRGRPAKGEERESPVEKRLDRQVNQSAEEAISELPVVCDRGTKKNAQGYKISWNGYKLHLDTNDIGLPISALVTSASLHDSQAAIPLIKLTSGKVTYLYDLMDAAYDAKRIEEISRGFGHVPIIDKNGRGKDVLPMAPHEAERYKIRSSAERANSRLKEDFGANNVMVKGHAKVSLHLMFGVITLFSNQLLRLLG</sequence>
<dbReference type="GO" id="GO:0006313">
    <property type="term" value="P:DNA transposition"/>
    <property type="evidence" value="ECO:0007669"/>
    <property type="project" value="InterPro"/>
</dbReference>
<dbReference type="GO" id="GO:0004803">
    <property type="term" value="F:transposase activity"/>
    <property type="evidence" value="ECO:0007669"/>
    <property type="project" value="InterPro"/>
</dbReference>
<gene>
    <name evidence="3" type="ORF">SAMN02745220_03353</name>
</gene>
<dbReference type="InterPro" id="IPR002559">
    <property type="entry name" value="Transposase_11"/>
</dbReference>
<evidence type="ECO:0000313" key="4">
    <source>
        <dbReference type="Proteomes" id="UP000184603"/>
    </source>
</evidence>
<feature type="non-terminal residue" evidence="3">
    <location>
        <position position="1"/>
    </location>
</feature>
<dbReference type="Proteomes" id="UP000184603">
    <property type="component" value="Unassembled WGS sequence"/>
</dbReference>
<evidence type="ECO:0000256" key="1">
    <source>
        <dbReference type="SAM" id="MobiDB-lite"/>
    </source>
</evidence>
<dbReference type="RefSeq" id="WP_143170747.1">
    <property type="nucleotide sequence ID" value="NZ_FRFE01000018.1"/>
</dbReference>
<dbReference type="GO" id="GO:0003677">
    <property type="term" value="F:DNA binding"/>
    <property type="evidence" value="ECO:0007669"/>
    <property type="project" value="InterPro"/>
</dbReference>
<feature type="domain" description="Transposase IS4-like" evidence="2">
    <location>
        <begin position="52"/>
        <end position="194"/>
    </location>
</feature>
<dbReference type="EMBL" id="FRFE01000018">
    <property type="protein sequence ID" value="SHO50319.1"/>
    <property type="molecule type" value="Genomic_DNA"/>
</dbReference>
<protein>
    <submittedName>
        <fullName evidence="3">Transposase DDE domain-containing protein</fullName>
    </submittedName>
</protein>
<organism evidence="3 4">
    <name type="scientific">Desulfopila aestuarii DSM 18488</name>
    <dbReference type="NCBI Taxonomy" id="1121416"/>
    <lineage>
        <taxon>Bacteria</taxon>
        <taxon>Pseudomonadati</taxon>
        <taxon>Thermodesulfobacteriota</taxon>
        <taxon>Desulfobulbia</taxon>
        <taxon>Desulfobulbales</taxon>
        <taxon>Desulfocapsaceae</taxon>
        <taxon>Desulfopila</taxon>
    </lineage>
</organism>
<feature type="region of interest" description="Disordered" evidence="1">
    <location>
        <begin position="1"/>
        <end position="34"/>
    </location>
</feature>
<evidence type="ECO:0000313" key="3">
    <source>
        <dbReference type="EMBL" id="SHO50319.1"/>
    </source>
</evidence>
<reference evidence="3 4" key="1">
    <citation type="submission" date="2016-12" db="EMBL/GenBank/DDBJ databases">
        <authorList>
            <person name="Song W.-J."/>
            <person name="Kurnit D.M."/>
        </authorList>
    </citation>
    <scope>NUCLEOTIDE SEQUENCE [LARGE SCALE GENOMIC DNA]</scope>
    <source>
        <strain evidence="3 4">DSM 18488</strain>
    </source>
</reference>
<keyword evidence="4" id="KW-1185">Reference proteome</keyword>
<accession>A0A1M7YCK6</accession>
<evidence type="ECO:0000259" key="2">
    <source>
        <dbReference type="Pfam" id="PF01609"/>
    </source>
</evidence>
<proteinExistence type="predicted"/>
<name>A0A1M7YCK6_9BACT</name>
<feature type="compositionally biased region" description="Basic and acidic residues" evidence="1">
    <location>
        <begin position="16"/>
        <end position="31"/>
    </location>
</feature>
<dbReference type="AlphaFoldDB" id="A0A1M7YCK6"/>
<dbReference type="OrthoDB" id="5349595at2"/>
<dbReference type="Pfam" id="PF01609">
    <property type="entry name" value="DDE_Tnp_1"/>
    <property type="match status" value="1"/>
</dbReference>